<keyword evidence="2" id="KW-1185">Reference proteome</keyword>
<evidence type="ECO:0000313" key="1">
    <source>
        <dbReference type="EMBL" id="KER29351.1"/>
    </source>
</evidence>
<accession>A0A074ZQG3</accession>
<dbReference type="GeneID" id="20318198"/>
<dbReference type="RefSeq" id="XP_009166894.1">
    <property type="nucleotide sequence ID" value="XM_009168630.1"/>
</dbReference>
<sequence>MRRHLVRHEETRTAVTVCALSDPELCWGGLCDCLSYLLEEVTSIAPCLLCLFTTVALSLPKSFNDLLGALLQRVKGSDIVVVASDINARVGGLSSSFIRALWAYFRGRIYGELAPKLPNSSGVRINRSALTSFRCLAVILPEGSTRDGILPSWPNLDRGSREAEVRFEPRTLRCRAQNSTNKPNHSVVIPFRFSTITPPEGAKEDETLRSYRHLDNNCHCAGTGFRPSGH</sequence>
<gene>
    <name evidence="1" type="ORF">T265_04012</name>
</gene>
<dbReference type="AlphaFoldDB" id="A0A074ZQG3"/>
<reference evidence="1 2" key="1">
    <citation type="submission" date="2013-11" db="EMBL/GenBank/DDBJ databases">
        <title>Opisthorchis viverrini - life in the bile duct.</title>
        <authorList>
            <person name="Young N.D."/>
            <person name="Nagarajan N."/>
            <person name="Lin S.J."/>
            <person name="Korhonen P.K."/>
            <person name="Jex A.R."/>
            <person name="Hall R.S."/>
            <person name="Safavi-Hemami H."/>
            <person name="Kaewkong W."/>
            <person name="Bertrand D."/>
            <person name="Gao S."/>
            <person name="Seet Q."/>
            <person name="Wongkham S."/>
            <person name="Teh B.T."/>
            <person name="Wongkham C."/>
            <person name="Intapan P.M."/>
            <person name="Maleewong W."/>
            <person name="Yang X."/>
            <person name="Hu M."/>
            <person name="Wang Z."/>
            <person name="Hofmann A."/>
            <person name="Sternberg P.W."/>
            <person name="Tan P."/>
            <person name="Wang J."/>
            <person name="Gasser R.B."/>
        </authorList>
    </citation>
    <scope>NUCLEOTIDE SEQUENCE [LARGE SCALE GENOMIC DNA]</scope>
</reference>
<organism evidence="1 2">
    <name type="scientific">Opisthorchis viverrini</name>
    <name type="common">Southeast Asian liver fluke</name>
    <dbReference type="NCBI Taxonomy" id="6198"/>
    <lineage>
        <taxon>Eukaryota</taxon>
        <taxon>Metazoa</taxon>
        <taxon>Spiralia</taxon>
        <taxon>Lophotrochozoa</taxon>
        <taxon>Platyhelminthes</taxon>
        <taxon>Trematoda</taxon>
        <taxon>Digenea</taxon>
        <taxon>Opisthorchiida</taxon>
        <taxon>Opisthorchiata</taxon>
        <taxon>Opisthorchiidae</taxon>
        <taxon>Opisthorchis</taxon>
    </lineage>
</organism>
<dbReference type="KEGG" id="ovi:T265_04012"/>
<name>A0A074ZQG3_OPIVI</name>
<dbReference type="OrthoDB" id="247013at2759"/>
<dbReference type="Proteomes" id="UP000054324">
    <property type="component" value="Unassembled WGS sequence"/>
</dbReference>
<dbReference type="EMBL" id="KL596680">
    <property type="protein sequence ID" value="KER29351.1"/>
    <property type="molecule type" value="Genomic_DNA"/>
</dbReference>
<protein>
    <submittedName>
        <fullName evidence="1">Uncharacterized protein</fullName>
    </submittedName>
</protein>
<evidence type="ECO:0000313" key="2">
    <source>
        <dbReference type="Proteomes" id="UP000054324"/>
    </source>
</evidence>
<dbReference type="CTD" id="20318198"/>
<proteinExistence type="predicted"/>